<dbReference type="Pfam" id="PF13374">
    <property type="entry name" value="TPR_10"/>
    <property type="match status" value="2"/>
</dbReference>
<dbReference type="Pfam" id="PF25000">
    <property type="entry name" value="DUF7779"/>
    <property type="match status" value="1"/>
</dbReference>
<organism evidence="3 4">
    <name type="scientific">Herbidospora solisilvae</name>
    <dbReference type="NCBI Taxonomy" id="2696284"/>
    <lineage>
        <taxon>Bacteria</taxon>
        <taxon>Bacillati</taxon>
        <taxon>Actinomycetota</taxon>
        <taxon>Actinomycetes</taxon>
        <taxon>Streptosporangiales</taxon>
        <taxon>Streptosporangiaceae</taxon>
        <taxon>Herbidospora</taxon>
    </lineage>
</organism>
<dbReference type="InterPro" id="IPR011990">
    <property type="entry name" value="TPR-like_helical_dom_sf"/>
</dbReference>
<protein>
    <submittedName>
        <fullName evidence="3">Tetratricopeptide repeat protein</fullName>
    </submittedName>
</protein>
<dbReference type="PANTHER" id="PTHR46082:SF6">
    <property type="entry name" value="AAA+ ATPASE DOMAIN-CONTAINING PROTEIN-RELATED"/>
    <property type="match status" value="1"/>
</dbReference>
<name>A0A7C9K2F7_9ACTN</name>
<feature type="region of interest" description="Disordered" evidence="1">
    <location>
        <begin position="1"/>
        <end position="25"/>
    </location>
</feature>
<accession>A0A7C9K2F7</accession>
<dbReference type="SUPFAM" id="SSF52540">
    <property type="entry name" value="P-loop containing nucleoside triphosphate hydrolases"/>
    <property type="match status" value="1"/>
</dbReference>
<keyword evidence="4" id="KW-1185">Reference proteome</keyword>
<evidence type="ECO:0000256" key="1">
    <source>
        <dbReference type="SAM" id="MobiDB-lite"/>
    </source>
</evidence>
<feature type="domain" description="DUF7779" evidence="2">
    <location>
        <begin position="329"/>
        <end position="406"/>
    </location>
</feature>
<dbReference type="Proteomes" id="UP000479526">
    <property type="component" value="Unassembled WGS sequence"/>
</dbReference>
<gene>
    <name evidence="3" type="ORF">GT755_37640</name>
</gene>
<evidence type="ECO:0000313" key="3">
    <source>
        <dbReference type="EMBL" id="NAS27379.1"/>
    </source>
</evidence>
<feature type="region of interest" description="Disordered" evidence="1">
    <location>
        <begin position="43"/>
        <end position="64"/>
    </location>
</feature>
<dbReference type="InterPro" id="IPR056681">
    <property type="entry name" value="DUF7779"/>
</dbReference>
<dbReference type="InterPro" id="IPR027417">
    <property type="entry name" value="P-loop_NTPase"/>
</dbReference>
<dbReference type="PANTHER" id="PTHR46082">
    <property type="entry name" value="ATP/GTP-BINDING PROTEIN-RELATED"/>
    <property type="match status" value="1"/>
</dbReference>
<dbReference type="RefSeq" id="WP_161484314.1">
    <property type="nucleotide sequence ID" value="NZ_WXEW01000016.1"/>
</dbReference>
<comment type="caution">
    <text evidence="3">The sequence shown here is derived from an EMBL/GenBank/DDBJ whole genome shotgun (WGS) entry which is preliminary data.</text>
</comment>
<evidence type="ECO:0000313" key="4">
    <source>
        <dbReference type="Proteomes" id="UP000479526"/>
    </source>
</evidence>
<proteinExistence type="predicted"/>
<feature type="compositionally biased region" description="Low complexity" evidence="1">
    <location>
        <begin position="14"/>
        <end position="25"/>
    </location>
</feature>
<sequence length="690" mass="74236">MSKDVQEPARAWPGGQSVSGSTVGGHLNQVHAHDVTIYQNQQMTSRPPLPDAATVDGPSAGTGPVGLPRLPAVVFDGRQNALKRVHVALTGPKPDMVAGAVITQAAVHGLGGIGKSELALQYANAHHSAYRLVCWIDADAPAQIQTGLAALARALCAGVHSVAAAQATTEEAAAWAMSWLASRTGWLLIFDNVERPDDLHPYLGRLSGGSVLITTRRDIGWRTLGCVPIDLGVLDARAATAVLADLIGLTSPSPSELADLAALAEDLGFLPLALRQAGAFIAHIPDVTVPAYRHMLHTSPARAHAAAPAGHPEQAVIARVWTLTRQRIASLDSLAPRLLSLLACYAPDQLPIAVLSHLPGTDKMQIGQALDLLASYSMITISPDRSAVSVHRLVQAVTLNDLSEEERQAVRDQAAALLTAELPPDPNVIGNWPAYRRLLAHARVVFSPRAEVMYQVIDYLHASGDYTTAKTLQRQRYQAQLDHHGPEHPDTLFAQADLAYCTGQAGDPVEAREQFATLLPIRERVLGALHRDTLTTRANLAYWSGEAGDADGARDQYAELLSIYEHILGTDHHPTLAARHNLGRWSGEAGDASGAREQFAALLPICERVLGAEDPDTLSTRHELARWTGQAGDPVEAREQFAALLPIRKRVLGAKHPDTLTARRQLAYWARRCRETSAPGPSWEEDHDSV</sequence>
<dbReference type="Pfam" id="PF13424">
    <property type="entry name" value="TPR_12"/>
    <property type="match status" value="1"/>
</dbReference>
<dbReference type="InterPro" id="IPR053137">
    <property type="entry name" value="NLR-like"/>
</dbReference>
<dbReference type="Gene3D" id="3.40.50.300">
    <property type="entry name" value="P-loop containing nucleotide triphosphate hydrolases"/>
    <property type="match status" value="1"/>
</dbReference>
<reference evidence="3 4" key="1">
    <citation type="submission" date="2020-01" db="EMBL/GenBank/DDBJ databases">
        <title>Herbidospora sp. NEAU-GS84 nov., a novel actinomycete isolated from soil.</title>
        <authorList>
            <person name="Han L."/>
        </authorList>
    </citation>
    <scope>NUCLEOTIDE SEQUENCE [LARGE SCALE GENOMIC DNA]</scope>
    <source>
        <strain evidence="3 4">NEAU-GS84</strain>
    </source>
</reference>
<dbReference type="Gene3D" id="1.25.40.10">
    <property type="entry name" value="Tetratricopeptide repeat domain"/>
    <property type="match status" value="1"/>
</dbReference>
<dbReference type="AlphaFoldDB" id="A0A7C9K2F7"/>
<evidence type="ECO:0000259" key="2">
    <source>
        <dbReference type="Pfam" id="PF25000"/>
    </source>
</evidence>
<dbReference type="SUPFAM" id="SSF48452">
    <property type="entry name" value="TPR-like"/>
    <property type="match status" value="2"/>
</dbReference>
<dbReference type="EMBL" id="WXEW01000016">
    <property type="protein sequence ID" value="NAS27379.1"/>
    <property type="molecule type" value="Genomic_DNA"/>
</dbReference>